<dbReference type="PANTHER" id="PTHR36842:SF1">
    <property type="entry name" value="PROTEIN TOLB"/>
    <property type="match status" value="1"/>
</dbReference>
<keyword evidence="1" id="KW-0732">Signal</keyword>
<reference evidence="2 3" key="1">
    <citation type="submission" date="2017-02" db="EMBL/GenBank/DDBJ databases">
        <authorList>
            <person name="Peterson S.W."/>
        </authorList>
    </citation>
    <scope>NUCLEOTIDE SEQUENCE [LARGE SCALE GENOMIC DNA]</scope>
    <source>
        <strain evidence="2 3">DSM 24412</strain>
    </source>
</reference>
<dbReference type="AlphaFoldDB" id="A0A1T5CCW2"/>
<dbReference type="STRING" id="889453.SAMN03080601_00762"/>
<dbReference type="EMBL" id="FUYV01000003">
    <property type="protein sequence ID" value="SKB57171.1"/>
    <property type="molecule type" value="Genomic_DNA"/>
</dbReference>
<protein>
    <recommendedName>
        <fullName evidence="4">WD40-like Beta Propeller Repeat</fullName>
    </recommendedName>
</protein>
<feature type="chain" id="PRO_5012436837" description="WD40-like Beta Propeller Repeat" evidence="1">
    <location>
        <begin position="19"/>
        <end position="985"/>
    </location>
</feature>
<sequence>MRYTAFFVLLLLSFSASSQYYSSGSDPARLRWNQVKTPAVRIVFEESLEKEALRLAAFIDSMAPHISGTLKHQPHRVDLLIHNHTVYSNGFVSWAPRRTEFFSTPHQNIGSTDWLEHLAIHEYRHVVQIDKLNQGFTRILNYFTGQQAVGGVLGMYLPMWFLEGDAIIAETALTNSGRGRSFEFNRELKAQLVEKGKFSYDKAYMGSFRDYVPDYYKMGYPLTAMARKVYGPELWEKTIRNSGRNSWMLTPFNRSIRRHTGLNQKRLYNSMFEQLTREWENEMAGQNFTRYDSVSASHADYLRYTHPQFISDSLVVAELRGPALRSQIVSVNLHTGQTETLVYTGIREAEPISANSNLVAWSELVYHPRWENESWSVIRTHHLKTGKTYTITQKSNFFAPALHPRENMIAAVETTPDYRFFITIIDGKTGEKLKEISTPENHFPLTPSWNLNGENIVCVLLSPEGKAIYTLNPESETWQQITSPGFDEIRHPAQSGDTIWYNAKGAISDEIFSINTKTGQKKQLTSSRFGAMFPAVSKNNQIVYSNYNSRGFSLARYNDNPSEKTTTKSNSLLDALIDSIIVQKETAPPPIPKTEYEVKRYSKWNLFNVHSWAPVYADFDRSEIYTGVSVMSQNLLGTAIFSAGYNADPSKSHEKYHLHMIYRGWFPVLKLGIRAGDSQFERSGFYQSGDEIYFIDTDQQINHTRLEFGMQVPLNLSRGNFNRFLSPEVTLSWQKQTGISFPMTQYILQANQLIPTGVTREETLRGYDFYSMEYSLYFQNLRRGASRDVAPRMGQVFQGVYRHSIHGDLDRGNIFGLFSRLYFPGIMQHHTIAIDNNYQIKNNGEVAGNGDDYIRFFRYNDLLGYPRGYSSIYNDEMYVMRNTYMLPLWNPDTSIGAFAYIKRLRLNLFYDAAIANYSLTDATSGDVNKYQRNFYSYGTEIHADTHFFRFVLPFSLGYRFGIRSFDNQPFHEFIMRTGFNSFLVN</sequence>
<dbReference type="InterPro" id="IPR011042">
    <property type="entry name" value="6-blade_b-propeller_TolB-like"/>
</dbReference>
<evidence type="ECO:0000256" key="1">
    <source>
        <dbReference type="SAM" id="SignalP"/>
    </source>
</evidence>
<organism evidence="2 3">
    <name type="scientific">Alkalitalea saponilacus</name>
    <dbReference type="NCBI Taxonomy" id="889453"/>
    <lineage>
        <taxon>Bacteria</taxon>
        <taxon>Pseudomonadati</taxon>
        <taxon>Bacteroidota</taxon>
        <taxon>Bacteroidia</taxon>
        <taxon>Marinilabiliales</taxon>
        <taxon>Marinilabiliaceae</taxon>
        <taxon>Alkalitalea</taxon>
    </lineage>
</organism>
<evidence type="ECO:0000313" key="2">
    <source>
        <dbReference type="EMBL" id="SKB57171.1"/>
    </source>
</evidence>
<dbReference type="Gene3D" id="2.120.10.30">
    <property type="entry name" value="TolB, C-terminal domain"/>
    <property type="match status" value="1"/>
</dbReference>
<dbReference type="KEGG" id="asx:CDL62_12045"/>
<name>A0A1T5CCW2_9BACT</name>
<evidence type="ECO:0000313" key="3">
    <source>
        <dbReference type="Proteomes" id="UP000191055"/>
    </source>
</evidence>
<feature type="signal peptide" evidence="1">
    <location>
        <begin position="1"/>
        <end position="18"/>
    </location>
</feature>
<dbReference type="Proteomes" id="UP000191055">
    <property type="component" value="Unassembled WGS sequence"/>
</dbReference>
<dbReference type="OrthoDB" id="9799878at2"/>
<evidence type="ECO:0008006" key="4">
    <source>
        <dbReference type="Google" id="ProtNLM"/>
    </source>
</evidence>
<dbReference type="SUPFAM" id="SSF82171">
    <property type="entry name" value="DPP6 N-terminal domain-like"/>
    <property type="match status" value="1"/>
</dbReference>
<dbReference type="PANTHER" id="PTHR36842">
    <property type="entry name" value="PROTEIN TOLB HOMOLOG"/>
    <property type="match status" value="1"/>
</dbReference>
<keyword evidence="3" id="KW-1185">Reference proteome</keyword>
<accession>A0A1T5CCW2</accession>
<dbReference type="RefSeq" id="WP_079556553.1">
    <property type="nucleotide sequence ID" value="NZ_CP021904.1"/>
</dbReference>
<gene>
    <name evidence="2" type="ORF">SAMN03080601_00762</name>
</gene>
<proteinExistence type="predicted"/>